<evidence type="ECO:0000313" key="2">
    <source>
        <dbReference type="EMBL" id="HIR67174.1"/>
    </source>
</evidence>
<gene>
    <name evidence="2" type="ORF">IAB94_03880</name>
</gene>
<feature type="chain" id="PRO_5039127089" evidence="1">
    <location>
        <begin position="24"/>
        <end position="337"/>
    </location>
</feature>
<dbReference type="EMBL" id="DVHK01000081">
    <property type="protein sequence ID" value="HIR67174.1"/>
    <property type="molecule type" value="Genomic_DNA"/>
</dbReference>
<evidence type="ECO:0000313" key="3">
    <source>
        <dbReference type="Proteomes" id="UP000823913"/>
    </source>
</evidence>
<dbReference type="Proteomes" id="UP000823913">
    <property type="component" value="Unassembled WGS sequence"/>
</dbReference>
<reference evidence="2" key="1">
    <citation type="submission" date="2020-10" db="EMBL/GenBank/DDBJ databases">
        <authorList>
            <person name="Gilroy R."/>
        </authorList>
    </citation>
    <scope>NUCLEOTIDE SEQUENCE</scope>
    <source>
        <strain evidence="2">ChiW16-3235</strain>
    </source>
</reference>
<evidence type="ECO:0000256" key="1">
    <source>
        <dbReference type="SAM" id="SignalP"/>
    </source>
</evidence>
<proteinExistence type="predicted"/>
<accession>A0A9D1J8Z0</accession>
<dbReference type="AlphaFoldDB" id="A0A9D1J8Z0"/>
<organism evidence="2 3">
    <name type="scientific">Candidatus Coproplasma avicola</name>
    <dbReference type="NCBI Taxonomy" id="2840744"/>
    <lineage>
        <taxon>Bacteria</taxon>
        <taxon>Bacillati</taxon>
        <taxon>Bacillota</taxon>
        <taxon>Clostridia</taxon>
        <taxon>Eubacteriales</taxon>
        <taxon>Candidatus Coproplasma</taxon>
    </lineage>
</organism>
<keyword evidence="1" id="KW-0732">Signal</keyword>
<comment type="caution">
    <text evidence="2">The sequence shown here is derived from an EMBL/GenBank/DDBJ whole genome shotgun (WGS) entry which is preliminary data.</text>
</comment>
<protein>
    <submittedName>
        <fullName evidence="2">Uncharacterized protein</fullName>
    </submittedName>
</protein>
<dbReference type="Gene3D" id="3.40.190.10">
    <property type="entry name" value="Periplasmic binding protein-like II"/>
    <property type="match status" value="2"/>
</dbReference>
<reference evidence="2" key="2">
    <citation type="journal article" date="2021" name="PeerJ">
        <title>Extensive microbial diversity within the chicken gut microbiome revealed by metagenomics and culture.</title>
        <authorList>
            <person name="Gilroy R."/>
            <person name="Ravi A."/>
            <person name="Getino M."/>
            <person name="Pursley I."/>
            <person name="Horton D.L."/>
            <person name="Alikhan N.F."/>
            <person name="Baker D."/>
            <person name="Gharbi K."/>
            <person name="Hall N."/>
            <person name="Watson M."/>
            <person name="Adriaenssens E.M."/>
            <person name="Foster-Nyarko E."/>
            <person name="Jarju S."/>
            <person name="Secka A."/>
            <person name="Antonio M."/>
            <person name="Oren A."/>
            <person name="Chaudhuri R.R."/>
            <person name="La Ragione R."/>
            <person name="Hildebrand F."/>
            <person name="Pallen M.J."/>
        </authorList>
    </citation>
    <scope>NUCLEOTIDE SEQUENCE</scope>
    <source>
        <strain evidence="2">ChiW16-3235</strain>
    </source>
</reference>
<feature type="signal peptide" evidence="1">
    <location>
        <begin position="1"/>
        <end position="23"/>
    </location>
</feature>
<sequence length="337" mass="35450">MKKLATVITAAALTAAIPFGLPACGNEGVAEDTRLMAVEATAVGTLDTCDYFVAAEPAATTRANATGLNFVGDLQELYGSENGYPQAVIVAKNELISDNATFVQSFIDEVIANEAWLETASAQTVIDALASHLPEGATPTFNANNLTSQVISNCGIHFVYAHEDKDRVTNFLAEMSAVDSSSVGTVSDRFFNDEDWTISGASQEISVYAPDGAPALALAKLMSEENQFSQTSVTYNIVAANAIQGYVTGEAPAADICILPLNAASKLVGSGETYTMLGTVTNGNLYILSRDDEQIIKDNIAELLTGKTVGVIQLANVPGLTLKIILSKYGIPYDTIG</sequence>
<name>A0A9D1J8Z0_9FIRM</name>